<dbReference type="PANTHER" id="PTHR10029">
    <property type="entry name" value="ACYLPHOSPHATASE"/>
    <property type="match status" value="1"/>
</dbReference>
<dbReference type="Gene3D" id="3.30.70.100">
    <property type="match status" value="1"/>
</dbReference>
<dbReference type="GeneID" id="28937647"/>
<dbReference type="InterPro" id="IPR001792">
    <property type="entry name" value="Acylphosphatase-like_dom"/>
</dbReference>
<evidence type="ECO:0000256" key="4">
    <source>
        <dbReference type="ARBA" id="ARBA00047645"/>
    </source>
</evidence>
<dbReference type="InterPro" id="IPR020456">
    <property type="entry name" value="Acylphosphatase"/>
</dbReference>
<dbReference type="OrthoDB" id="7961613at2759"/>
<proteinExistence type="inferred from homology"/>
<evidence type="ECO:0000256" key="5">
    <source>
        <dbReference type="PROSITE-ProRule" id="PRU00520"/>
    </source>
</evidence>
<name>A0A0W4ZDH1_PNEC8</name>
<feature type="domain" description="Acylphosphatase-like" evidence="8">
    <location>
        <begin position="5"/>
        <end position="94"/>
    </location>
</feature>
<dbReference type="InterPro" id="IPR017968">
    <property type="entry name" value="Acylphosphatase_CS"/>
</dbReference>
<comment type="catalytic activity">
    <reaction evidence="4 5 6">
        <text>an acyl phosphate + H2O = a carboxylate + phosphate + H(+)</text>
        <dbReference type="Rhea" id="RHEA:14965"/>
        <dbReference type="ChEBI" id="CHEBI:15377"/>
        <dbReference type="ChEBI" id="CHEBI:15378"/>
        <dbReference type="ChEBI" id="CHEBI:29067"/>
        <dbReference type="ChEBI" id="CHEBI:43474"/>
        <dbReference type="ChEBI" id="CHEBI:59918"/>
        <dbReference type="EC" id="3.6.1.7"/>
    </reaction>
</comment>
<evidence type="ECO:0000259" key="8">
    <source>
        <dbReference type="PROSITE" id="PS51160"/>
    </source>
</evidence>
<organism evidence="9 10">
    <name type="scientific">Pneumocystis carinii (strain B80)</name>
    <name type="common">Rat pneumocystis pneumonia agent</name>
    <name type="synonym">Pneumocystis carinii f. sp. carinii</name>
    <dbReference type="NCBI Taxonomy" id="1408658"/>
    <lineage>
        <taxon>Eukaryota</taxon>
        <taxon>Fungi</taxon>
        <taxon>Dikarya</taxon>
        <taxon>Ascomycota</taxon>
        <taxon>Taphrinomycotina</taxon>
        <taxon>Pneumocystomycetes</taxon>
        <taxon>Pneumocystaceae</taxon>
        <taxon>Pneumocystis</taxon>
    </lineage>
</organism>
<feature type="active site" evidence="5">
    <location>
        <position position="38"/>
    </location>
</feature>
<dbReference type="RefSeq" id="XP_018224889.1">
    <property type="nucleotide sequence ID" value="XM_018371444.1"/>
</dbReference>
<dbReference type="EMBL" id="LFVZ01000013">
    <property type="protein sequence ID" value="KTW26441.1"/>
    <property type="molecule type" value="Genomic_DNA"/>
</dbReference>
<comment type="similarity">
    <text evidence="1 7">Belongs to the acylphosphatase family.</text>
</comment>
<dbReference type="PRINTS" id="PR00112">
    <property type="entry name" value="ACYLPHPHTASE"/>
</dbReference>
<comment type="caution">
    <text evidence="9">The sequence shown here is derived from an EMBL/GenBank/DDBJ whole genome shotgun (WGS) entry which is preliminary data.</text>
</comment>
<sequence>MTKKRLYFEVFGKVQGVYFRNHIVEKAKSLSIVGWCRNTANGSVEIEAEGTEQNLDIFKKWLQYEGSPLSRVDNMIVKEISVINNEECMVRLKTLK</sequence>
<dbReference type="Pfam" id="PF00708">
    <property type="entry name" value="Acylphosphatase"/>
    <property type="match status" value="1"/>
</dbReference>
<evidence type="ECO:0000256" key="7">
    <source>
        <dbReference type="RuleBase" id="RU004168"/>
    </source>
</evidence>
<dbReference type="EC" id="3.6.1.7" evidence="2 5"/>
<keyword evidence="10" id="KW-1185">Reference proteome</keyword>
<dbReference type="SUPFAM" id="SSF54975">
    <property type="entry name" value="Acylphosphatase/BLUF domain-like"/>
    <property type="match status" value="1"/>
</dbReference>
<evidence type="ECO:0000256" key="6">
    <source>
        <dbReference type="RuleBase" id="RU000553"/>
    </source>
</evidence>
<protein>
    <recommendedName>
        <fullName evidence="2 5">Acylphosphatase</fullName>
        <ecNumber evidence="2 5">3.6.1.7</ecNumber>
    </recommendedName>
</protein>
<evidence type="ECO:0000313" key="9">
    <source>
        <dbReference type="EMBL" id="KTW26441.1"/>
    </source>
</evidence>
<feature type="active site" evidence="5">
    <location>
        <position position="20"/>
    </location>
</feature>
<evidence type="ECO:0000256" key="3">
    <source>
        <dbReference type="ARBA" id="ARBA00022801"/>
    </source>
</evidence>
<evidence type="ECO:0000256" key="1">
    <source>
        <dbReference type="ARBA" id="ARBA00005614"/>
    </source>
</evidence>
<dbReference type="PROSITE" id="PS51160">
    <property type="entry name" value="ACYLPHOSPHATASE_3"/>
    <property type="match status" value="1"/>
</dbReference>
<dbReference type="InterPro" id="IPR036046">
    <property type="entry name" value="Acylphosphatase-like_dom_sf"/>
</dbReference>
<gene>
    <name evidence="9" type="ORF">T552_02920</name>
</gene>
<keyword evidence="3 5" id="KW-0378">Hydrolase</keyword>
<dbReference type="PROSITE" id="PS00150">
    <property type="entry name" value="ACYLPHOSPHATASE_1"/>
    <property type="match status" value="1"/>
</dbReference>
<dbReference type="AlphaFoldDB" id="A0A0W4ZDH1"/>
<accession>A0A0W4ZDH1</accession>
<dbReference type="VEuPathDB" id="FungiDB:T552_02920"/>
<dbReference type="Proteomes" id="UP000054454">
    <property type="component" value="Unassembled WGS sequence"/>
</dbReference>
<evidence type="ECO:0000313" key="10">
    <source>
        <dbReference type="Proteomes" id="UP000054454"/>
    </source>
</evidence>
<dbReference type="GO" id="GO:0003998">
    <property type="term" value="F:acylphosphatase activity"/>
    <property type="evidence" value="ECO:0007669"/>
    <property type="project" value="UniProtKB-EC"/>
</dbReference>
<dbReference type="PROSITE" id="PS00151">
    <property type="entry name" value="ACYLPHOSPHATASE_2"/>
    <property type="match status" value="1"/>
</dbReference>
<dbReference type="PANTHER" id="PTHR10029:SF3">
    <property type="entry name" value="ACYLPHOSPHATASE-RELATED"/>
    <property type="match status" value="1"/>
</dbReference>
<reference evidence="10" key="1">
    <citation type="journal article" date="2016" name="Nat. Commun.">
        <title>Genome analysis of three Pneumocystis species reveals adaptation mechanisms to life exclusively in mammalian hosts.</title>
        <authorList>
            <person name="Ma L."/>
            <person name="Chen Z."/>
            <person name="Huang D.W."/>
            <person name="Kutty G."/>
            <person name="Ishihara M."/>
            <person name="Wang H."/>
            <person name="Abouelleil A."/>
            <person name="Bishop L."/>
            <person name="Davey E."/>
            <person name="Deng R."/>
            <person name="Deng X."/>
            <person name="Fan L."/>
            <person name="Fantoni G."/>
            <person name="Fitzgerald M."/>
            <person name="Gogineni E."/>
            <person name="Goldberg J.M."/>
            <person name="Handley G."/>
            <person name="Hu X."/>
            <person name="Huber C."/>
            <person name="Jiao X."/>
            <person name="Jones K."/>
            <person name="Levin J.Z."/>
            <person name="Liu Y."/>
            <person name="Macdonald P."/>
            <person name="Melnikov A."/>
            <person name="Raley C."/>
            <person name="Sassi M."/>
            <person name="Sherman B.T."/>
            <person name="Song X."/>
            <person name="Sykes S."/>
            <person name="Tran B."/>
            <person name="Walsh L."/>
            <person name="Xia Y."/>
            <person name="Yang J."/>
            <person name="Young S."/>
            <person name="Zeng Q."/>
            <person name="Zheng X."/>
            <person name="Stephens R."/>
            <person name="Nusbaum C."/>
            <person name="Birren B.W."/>
            <person name="Azadi P."/>
            <person name="Lempicki R.A."/>
            <person name="Cuomo C.A."/>
            <person name="Kovacs J.A."/>
        </authorList>
    </citation>
    <scope>NUCLEOTIDE SEQUENCE [LARGE SCALE GENOMIC DNA]</scope>
    <source>
        <strain evidence="10">B80</strain>
    </source>
</reference>
<evidence type="ECO:0000256" key="2">
    <source>
        <dbReference type="ARBA" id="ARBA00012150"/>
    </source>
</evidence>